<evidence type="ECO:0000259" key="1">
    <source>
        <dbReference type="Pfam" id="PF05299"/>
    </source>
</evidence>
<dbReference type="Pfam" id="PF17899">
    <property type="entry name" value="Peptidase_M61_N"/>
    <property type="match status" value="1"/>
</dbReference>
<feature type="domain" description="Peptidase M61 catalytic" evidence="1">
    <location>
        <begin position="309"/>
        <end position="416"/>
    </location>
</feature>
<sequence length="620" mass="70665">MKKLFYAAIAVSFIIGCTPKVNDLATNSPVNATIDLVNIDNDKVKVEIDPGRFTAENINFYIPKTVPGTYSDDNYGQYIDNLEALDYNNSKLEVTKVDENTWNISNATNLDKVVYYVNDTFDSEKEKKEPVFSPAGSNIEAGKNYFMNLHMFVGYFDKLDQRPYQLTISHPETLSASTSLVKAEVKNQKNNTDTFLANRYFEITDNPVMYSQLDSETFKVNDIEVTLSVYSPNKIYKASDIKADMEKMMKAQKTFLGEINSTKTYHILLYLSDMSKNDATGFGALEHHTSTTVVLPESMPKERLIETMVDVVSHEFFHIVTPLSVHSGEIHYFNYNNPKMSRHLWMYEGVTEYFANLFQVNQGLIDEDAFYERIMDKINSSKRYDDNMSFTVMSENILTEPYKANYVNVYSKGALIGMCIDLIIREKSNGEKGILWLMKQLSQKYGKDHPFDDNKIIDEIVAITYPEVGEFIKTHVIGTTPINYNEFLNKAGLQLDTKMAETGYFLEGQSSAYIDVDQSNKEIFFGPVLNSFLEKIGVKSGDVIKSVNGTDYNLDNIREMIISSFTWAPGQDITITVKRDGKEIKLSGKTETPQIQKTMIFEQENVTSQQMQLRKAWLKG</sequence>
<evidence type="ECO:0000313" key="3">
    <source>
        <dbReference type="EMBL" id="UOB16930.1"/>
    </source>
</evidence>
<dbReference type="EMBL" id="CP094358">
    <property type="protein sequence ID" value="UOB16930.1"/>
    <property type="molecule type" value="Genomic_DNA"/>
</dbReference>
<reference evidence="3" key="1">
    <citation type="submission" date="2022-03" db="EMBL/GenBank/DDBJ databases">
        <title>Description of Abyssus ytuae gen. nov., sp. nov., a novel member of the family Flavobacteriaceae isolated from the sediment of Mariana Trench.</title>
        <authorList>
            <person name="Zhang J."/>
            <person name="Xu X."/>
        </authorList>
    </citation>
    <scope>NUCLEOTIDE SEQUENCE</scope>
    <source>
        <strain evidence="3">MT3330</strain>
    </source>
</reference>
<dbReference type="KEGG" id="fbm:MQE35_14465"/>
<gene>
    <name evidence="3" type="ORF">MQE35_14465</name>
</gene>
<dbReference type="Gene3D" id="1.10.390.10">
    <property type="entry name" value="Neutral Protease Domain 2"/>
    <property type="match status" value="1"/>
</dbReference>
<dbReference type="InterPro" id="IPR040756">
    <property type="entry name" value="Peptidase_M61_N"/>
</dbReference>
<dbReference type="AlphaFoldDB" id="A0A9E7CYS1"/>
<dbReference type="Pfam" id="PF05299">
    <property type="entry name" value="Peptidase_M61"/>
    <property type="match status" value="1"/>
</dbReference>
<dbReference type="InterPro" id="IPR007963">
    <property type="entry name" value="Peptidase_M61_catalytic"/>
</dbReference>
<dbReference type="InterPro" id="IPR027268">
    <property type="entry name" value="Peptidase_M4/M1_CTD_sf"/>
</dbReference>
<accession>A0A9E7CYS1</accession>
<protein>
    <submittedName>
        <fullName evidence="3">Peptidase M61</fullName>
    </submittedName>
</protein>
<organism evidence="3 4">
    <name type="scientific">Abyssalbus ytuae</name>
    <dbReference type="NCBI Taxonomy" id="2926907"/>
    <lineage>
        <taxon>Bacteria</taxon>
        <taxon>Pseudomonadati</taxon>
        <taxon>Bacteroidota</taxon>
        <taxon>Flavobacteriia</taxon>
        <taxon>Flavobacteriales</taxon>
        <taxon>Flavobacteriaceae</taxon>
        <taxon>Abyssalbus</taxon>
    </lineage>
</organism>
<dbReference type="SUPFAM" id="SSF55486">
    <property type="entry name" value="Metalloproteases ('zincins'), catalytic domain"/>
    <property type="match status" value="1"/>
</dbReference>
<dbReference type="SUPFAM" id="SSF50156">
    <property type="entry name" value="PDZ domain-like"/>
    <property type="match status" value="1"/>
</dbReference>
<proteinExistence type="predicted"/>
<feature type="domain" description="Peptidase M61 N-terminal" evidence="2">
    <location>
        <begin position="33"/>
        <end position="211"/>
    </location>
</feature>
<dbReference type="InterPro" id="IPR036034">
    <property type="entry name" value="PDZ_sf"/>
</dbReference>
<dbReference type="Gene3D" id="2.30.42.10">
    <property type="match status" value="1"/>
</dbReference>
<name>A0A9E7CYS1_9FLAO</name>
<dbReference type="PROSITE" id="PS51257">
    <property type="entry name" value="PROKAR_LIPOPROTEIN"/>
    <property type="match status" value="1"/>
</dbReference>
<evidence type="ECO:0000313" key="4">
    <source>
        <dbReference type="Proteomes" id="UP000831290"/>
    </source>
</evidence>
<evidence type="ECO:0000259" key="2">
    <source>
        <dbReference type="Pfam" id="PF17899"/>
    </source>
</evidence>
<dbReference type="Proteomes" id="UP000831290">
    <property type="component" value="Chromosome"/>
</dbReference>
<keyword evidence="4" id="KW-1185">Reference proteome</keyword>
<dbReference type="RefSeq" id="WP_255842185.1">
    <property type="nucleotide sequence ID" value="NZ_CP094358.1"/>
</dbReference>
<dbReference type="Gene3D" id="2.60.40.3650">
    <property type="match status" value="1"/>
</dbReference>